<name>A0A8J6BLV0_ELECQ</name>
<dbReference type="AlphaFoldDB" id="A0A8J6BLV0"/>
<dbReference type="Proteomes" id="UP000770717">
    <property type="component" value="Unassembled WGS sequence"/>
</dbReference>
<comment type="caution">
    <text evidence="1">The sequence shown here is derived from an EMBL/GenBank/DDBJ whole genome shotgun (WGS) entry which is preliminary data.</text>
</comment>
<keyword evidence="2" id="KW-1185">Reference proteome</keyword>
<evidence type="ECO:0000313" key="2">
    <source>
        <dbReference type="Proteomes" id="UP000770717"/>
    </source>
</evidence>
<gene>
    <name evidence="1" type="ORF">GDO78_013734</name>
</gene>
<reference evidence="1" key="1">
    <citation type="thesis" date="2020" institute="ProQuest LLC" country="789 East Eisenhower Parkway, Ann Arbor, MI, USA">
        <title>Comparative Genomics and Chromosome Evolution.</title>
        <authorList>
            <person name="Mudd A.B."/>
        </authorList>
    </citation>
    <scope>NUCLEOTIDE SEQUENCE</scope>
    <source>
        <strain evidence="1">HN-11 Male</strain>
        <tissue evidence="1">Kidney and liver</tissue>
    </source>
</reference>
<dbReference type="EMBL" id="WNTK01010315">
    <property type="protein sequence ID" value="KAG9462613.1"/>
    <property type="molecule type" value="Genomic_DNA"/>
</dbReference>
<evidence type="ECO:0000313" key="1">
    <source>
        <dbReference type="EMBL" id="KAG9462613.1"/>
    </source>
</evidence>
<protein>
    <submittedName>
        <fullName evidence="1">Uncharacterized protein</fullName>
    </submittedName>
</protein>
<organism evidence="1 2">
    <name type="scientific">Eleutherodactylus coqui</name>
    <name type="common">Puerto Rican coqui</name>
    <dbReference type="NCBI Taxonomy" id="57060"/>
    <lineage>
        <taxon>Eukaryota</taxon>
        <taxon>Metazoa</taxon>
        <taxon>Chordata</taxon>
        <taxon>Craniata</taxon>
        <taxon>Vertebrata</taxon>
        <taxon>Euteleostomi</taxon>
        <taxon>Amphibia</taxon>
        <taxon>Batrachia</taxon>
        <taxon>Anura</taxon>
        <taxon>Neobatrachia</taxon>
        <taxon>Hyloidea</taxon>
        <taxon>Eleutherodactylidae</taxon>
        <taxon>Eleutherodactylinae</taxon>
        <taxon>Eleutherodactylus</taxon>
        <taxon>Eleutherodactylus</taxon>
    </lineage>
</organism>
<proteinExistence type="predicted"/>
<sequence>MKCNEKPLKMPPPSYLRACVLHAMFSLGSISIPKSFSHVLLLSPIPPILYVLSSVFLPRCRTLHFSLLNTILLVADHCSSFSRSF</sequence>
<accession>A0A8J6BLV0</accession>